<organism evidence="3 4">
    <name type="scientific">Micromonospora craterilacus</name>
    <dbReference type="NCBI Taxonomy" id="1655439"/>
    <lineage>
        <taxon>Bacteria</taxon>
        <taxon>Bacillati</taxon>
        <taxon>Actinomycetota</taxon>
        <taxon>Actinomycetes</taxon>
        <taxon>Micromonosporales</taxon>
        <taxon>Micromonosporaceae</taxon>
        <taxon>Micromonospora</taxon>
    </lineage>
</organism>
<protein>
    <submittedName>
        <fullName evidence="3">TIGR02611 family protein</fullName>
    </submittedName>
</protein>
<evidence type="ECO:0000256" key="1">
    <source>
        <dbReference type="SAM" id="MobiDB-lite"/>
    </source>
</evidence>
<dbReference type="NCBIfam" id="TIGR02611">
    <property type="entry name" value="TIGR02611 family protein"/>
    <property type="match status" value="1"/>
</dbReference>
<feature type="compositionally biased region" description="Basic and acidic residues" evidence="1">
    <location>
        <begin position="14"/>
        <end position="28"/>
    </location>
</feature>
<accession>A0A2W2FBN2</accession>
<evidence type="ECO:0000313" key="3">
    <source>
        <dbReference type="EMBL" id="PZG19007.1"/>
    </source>
</evidence>
<dbReference type="EMBL" id="POTY01000063">
    <property type="protein sequence ID" value="PZG19007.1"/>
    <property type="molecule type" value="Genomic_DNA"/>
</dbReference>
<dbReference type="InterPro" id="IPR013434">
    <property type="entry name" value="CHP02611"/>
</dbReference>
<dbReference type="Proteomes" id="UP000248924">
    <property type="component" value="Unassembled WGS sequence"/>
</dbReference>
<feature type="transmembrane region" description="Helical" evidence="2">
    <location>
        <begin position="78"/>
        <end position="96"/>
    </location>
</feature>
<sequence length="160" mass="17244">MSGRNNGAEVNGVTEREGGGAAVSERRDPPRWRRRISTTLALIRANPTGRVALKIMIGVLGAIVVSVGIVLIPLPGPGWLIVIAGLGIWAVEFHWAKRLLGFTRRHVQGWAAWVKKQSLTVRLLIGSVGIIFVGAVACLSIKYSLGIDVIAQVLHYLATH</sequence>
<reference evidence="3 4" key="1">
    <citation type="submission" date="2018-01" db="EMBL/GenBank/DDBJ databases">
        <title>Draft genome sequence of Jishengella sp. NA12.</title>
        <authorList>
            <person name="Sahin N."/>
            <person name="Ay H."/>
            <person name="Saygin H."/>
        </authorList>
    </citation>
    <scope>NUCLEOTIDE SEQUENCE [LARGE SCALE GENOMIC DNA]</scope>
    <source>
        <strain evidence="3 4">NA12</strain>
    </source>
</reference>
<keyword evidence="2" id="KW-1133">Transmembrane helix</keyword>
<dbReference type="Pfam" id="PF09656">
    <property type="entry name" value="PGPGW"/>
    <property type="match status" value="1"/>
</dbReference>
<dbReference type="AlphaFoldDB" id="A0A2W2FBN2"/>
<feature type="region of interest" description="Disordered" evidence="1">
    <location>
        <begin position="1"/>
        <end position="28"/>
    </location>
</feature>
<feature type="transmembrane region" description="Helical" evidence="2">
    <location>
        <begin position="123"/>
        <end position="145"/>
    </location>
</feature>
<dbReference type="OrthoDB" id="3295542at2"/>
<name>A0A2W2FBN2_9ACTN</name>
<keyword evidence="2" id="KW-0472">Membrane</keyword>
<keyword evidence="2" id="KW-0812">Transmembrane</keyword>
<evidence type="ECO:0000256" key="2">
    <source>
        <dbReference type="SAM" id="Phobius"/>
    </source>
</evidence>
<evidence type="ECO:0000313" key="4">
    <source>
        <dbReference type="Proteomes" id="UP000248924"/>
    </source>
</evidence>
<feature type="transmembrane region" description="Helical" evidence="2">
    <location>
        <begin position="51"/>
        <end position="72"/>
    </location>
</feature>
<comment type="caution">
    <text evidence="3">The sequence shown here is derived from an EMBL/GenBank/DDBJ whole genome shotgun (WGS) entry which is preliminary data.</text>
</comment>
<gene>
    <name evidence="3" type="ORF">C1I95_12550</name>
</gene>
<dbReference type="InterPro" id="IPR019099">
    <property type="entry name" value="Uncharacterised_PGPGW_TM"/>
</dbReference>
<proteinExistence type="predicted"/>
<keyword evidence="4" id="KW-1185">Reference proteome</keyword>